<keyword evidence="2" id="KW-1185">Reference proteome</keyword>
<gene>
    <name evidence="1" type="ORF">EGR_06931</name>
</gene>
<dbReference type="Proteomes" id="UP000019149">
    <property type="component" value="Unassembled WGS sequence"/>
</dbReference>
<evidence type="ECO:0000313" key="1">
    <source>
        <dbReference type="EMBL" id="EUB58187.1"/>
    </source>
</evidence>
<dbReference type="KEGG" id="egl:EGR_06931"/>
<dbReference type="GeneID" id="36342646"/>
<accession>W6UJ58</accession>
<evidence type="ECO:0000313" key="2">
    <source>
        <dbReference type="Proteomes" id="UP000019149"/>
    </source>
</evidence>
<organism evidence="1 2">
    <name type="scientific">Echinococcus granulosus</name>
    <name type="common">Hydatid tapeworm</name>
    <dbReference type="NCBI Taxonomy" id="6210"/>
    <lineage>
        <taxon>Eukaryota</taxon>
        <taxon>Metazoa</taxon>
        <taxon>Spiralia</taxon>
        <taxon>Lophotrochozoa</taxon>
        <taxon>Platyhelminthes</taxon>
        <taxon>Cestoda</taxon>
        <taxon>Eucestoda</taxon>
        <taxon>Cyclophyllidea</taxon>
        <taxon>Taeniidae</taxon>
        <taxon>Echinococcus</taxon>
        <taxon>Echinococcus granulosus group</taxon>
    </lineage>
</organism>
<reference evidence="1 2" key="1">
    <citation type="journal article" date="2013" name="Nat. Genet.">
        <title>The genome of the hydatid tapeworm Echinococcus granulosus.</title>
        <authorList>
            <person name="Zheng H."/>
            <person name="Zhang W."/>
            <person name="Zhang L."/>
            <person name="Zhang Z."/>
            <person name="Li J."/>
            <person name="Lu G."/>
            <person name="Zhu Y."/>
            <person name="Wang Y."/>
            <person name="Huang Y."/>
            <person name="Liu J."/>
            <person name="Kang H."/>
            <person name="Chen J."/>
            <person name="Wang L."/>
            <person name="Chen A."/>
            <person name="Yu S."/>
            <person name="Gao Z."/>
            <person name="Jin L."/>
            <person name="Gu W."/>
            <person name="Wang Z."/>
            <person name="Zhao L."/>
            <person name="Shi B."/>
            <person name="Wen H."/>
            <person name="Lin R."/>
            <person name="Jones M.K."/>
            <person name="Brejova B."/>
            <person name="Vinar T."/>
            <person name="Zhao G."/>
            <person name="McManus D.P."/>
            <person name="Chen Z."/>
            <person name="Zhou Y."/>
            <person name="Wang S."/>
        </authorList>
    </citation>
    <scope>NUCLEOTIDE SEQUENCE [LARGE SCALE GENOMIC DNA]</scope>
</reference>
<protein>
    <submittedName>
        <fullName evidence="1">Uncharacterized protein</fullName>
    </submittedName>
</protein>
<name>W6UJ58_ECHGR</name>
<sequence>MSYEFWVVPPMCSTLTAMTAGITEETSAHSPAHQEAELQLERQSQITQLLPQQTQLFVSTFSRSVYNRKPSSLDQCLSL</sequence>
<proteinExistence type="predicted"/>
<dbReference type="EMBL" id="APAU02000066">
    <property type="protein sequence ID" value="EUB58187.1"/>
    <property type="molecule type" value="Genomic_DNA"/>
</dbReference>
<comment type="caution">
    <text evidence="1">The sequence shown here is derived from an EMBL/GenBank/DDBJ whole genome shotgun (WGS) entry which is preliminary data.</text>
</comment>
<dbReference type="AlphaFoldDB" id="W6UJ58"/>
<dbReference type="RefSeq" id="XP_024349383.1">
    <property type="nucleotide sequence ID" value="XM_024496180.1"/>
</dbReference>
<dbReference type="CTD" id="36342646"/>